<sequence>MRPFNFEKAASAGEASAMKSAVSQYIAGGTNLVDLMKKNIAQPEKLIDVSTALSDAINHQNNRLQIGAMASNSKVANNREVIEKFPLISKAILAGASPQIRNMASSAGNLLQRTRCPYFYEVTTPCNKRTPNSGCSAVEGGNRMSAVAGYNNQCVAVHPSDFCVALAALDATVTAQTKDQKEIKIPFKDFHKLPENTPWLDNNLPQDAIITNIEIQDNAFGKHSAYVKVRDRTSYAFALVSVAAALDMDGSRIKNARLASGGVAHKPWRWHEAEKFLSGKKATVETFEEAAKLATKDLKPLSENGYKIPMLQGAIVTALQNCVNQYGWCIKK</sequence>
<gene>
    <name evidence="3" type="ORF">SAMN06264346_10680</name>
</gene>
<dbReference type="PROSITE" id="PS51387">
    <property type="entry name" value="FAD_PCMH"/>
    <property type="match status" value="1"/>
</dbReference>
<dbReference type="PANTHER" id="PTHR42659:SF1">
    <property type="entry name" value="OXIDOREDUCTASE"/>
    <property type="match status" value="1"/>
</dbReference>
<dbReference type="RefSeq" id="WP_283422206.1">
    <property type="nucleotide sequence ID" value="NZ_FXTZ01000006.1"/>
</dbReference>
<dbReference type="InterPro" id="IPR016169">
    <property type="entry name" value="FAD-bd_PCMH_sub2"/>
</dbReference>
<proteinExistence type="predicted"/>
<dbReference type="InterPro" id="IPR005107">
    <property type="entry name" value="CO_DH_flav_C"/>
</dbReference>
<dbReference type="InterPro" id="IPR016166">
    <property type="entry name" value="FAD-bd_PCMH"/>
</dbReference>
<organism evidence="3 4">
    <name type="scientific">Chryseobacterium profundimaris</name>
    <dbReference type="NCBI Taxonomy" id="1387275"/>
    <lineage>
        <taxon>Bacteria</taxon>
        <taxon>Pseudomonadati</taxon>
        <taxon>Bacteroidota</taxon>
        <taxon>Flavobacteriia</taxon>
        <taxon>Flavobacteriales</taxon>
        <taxon>Weeksellaceae</taxon>
        <taxon>Chryseobacterium group</taxon>
        <taxon>Chryseobacterium</taxon>
    </lineage>
</organism>
<dbReference type="SUPFAM" id="SSF55447">
    <property type="entry name" value="CO dehydrogenase flavoprotein C-terminal domain-like"/>
    <property type="match status" value="1"/>
</dbReference>
<keyword evidence="1" id="KW-0285">Flavoprotein</keyword>
<dbReference type="InterPro" id="IPR016167">
    <property type="entry name" value="FAD-bd_PCMH_sub1"/>
</dbReference>
<dbReference type="SMART" id="SM01092">
    <property type="entry name" value="CO_deh_flav_C"/>
    <property type="match status" value="1"/>
</dbReference>
<dbReference type="Pfam" id="PF00941">
    <property type="entry name" value="FAD_binding_5"/>
    <property type="match status" value="1"/>
</dbReference>
<dbReference type="InterPro" id="IPR051312">
    <property type="entry name" value="Diverse_Substr_Oxidored"/>
</dbReference>
<dbReference type="InterPro" id="IPR036318">
    <property type="entry name" value="FAD-bd_PCMH-like_sf"/>
</dbReference>
<keyword evidence="4" id="KW-1185">Reference proteome</keyword>
<keyword evidence="1" id="KW-0274">FAD</keyword>
<reference evidence="3 4" key="1">
    <citation type="submission" date="2017-05" db="EMBL/GenBank/DDBJ databases">
        <authorList>
            <person name="Varghese N."/>
            <person name="Submissions S."/>
        </authorList>
    </citation>
    <scope>NUCLEOTIDE SEQUENCE [LARGE SCALE GENOMIC DNA]</scope>
    <source>
        <strain evidence="3 4">DSM 28214</strain>
    </source>
</reference>
<evidence type="ECO:0000256" key="1">
    <source>
        <dbReference type="ARBA" id="ARBA00022827"/>
    </source>
</evidence>
<dbReference type="Gene3D" id="3.30.390.50">
    <property type="entry name" value="CO dehydrogenase flavoprotein, C-terminal domain"/>
    <property type="match status" value="1"/>
</dbReference>
<evidence type="ECO:0000259" key="2">
    <source>
        <dbReference type="PROSITE" id="PS51387"/>
    </source>
</evidence>
<feature type="domain" description="FAD-binding PCMH-type" evidence="2">
    <location>
        <begin position="1"/>
        <end position="220"/>
    </location>
</feature>
<dbReference type="Proteomes" id="UP001157960">
    <property type="component" value="Unassembled WGS sequence"/>
</dbReference>
<evidence type="ECO:0000313" key="3">
    <source>
        <dbReference type="EMBL" id="SMP21586.1"/>
    </source>
</evidence>
<dbReference type="Gene3D" id="3.30.43.10">
    <property type="entry name" value="Uridine Diphospho-n-acetylenolpyruvylglucosamine Reductase, domain 2"/>
    <property type="match status" value="1"/>
</dbReference>
<evidence type="ECO:0000313" key="4">
    <source>
        <dbReference type="Proteomes" id="UP001157960"/>
    </source>
</evidence>
<dbReference type="Pfam" id="PF03450">
    <property type="entry name" value="CO_deh_flav_C"/>
    <property type="match status" value="1"/>
</dbReference>
<dbReference type="EMBL" id="FXTZ01000006">
    <property type="protein sequence ID" value="SMP21586.1"/>
    <property type="molecule type" value="Genomic_DNA"/>
</dbReference>
<dbReference type="PANTHER" id="PTHR42659">
    <property type="entry name" value="XANTHINE DEHYDROGENASE SUBUNIT C-RELATED"/>
    <property type="match status" value="1"/>
</dbReference>
<dbReference type="InterPro" id="IPR036683">
    <property type="entry name" value="CO_DH_flav_C_dom_sf"/>
</dbReference>
<protein>
    <submittedName>
        <fullName evidence="3">Xanthine dehydrogenase YagS FAD-binding subunit</fullName>
    </submittedName>
</protein>
<accession>A0ABY1NYH0</accession>
<comment type="caution">
    <text evidence="3">The sequence shown here is derived from an EMBL/GenBank/DDBJ whole genome shotgun (WGS) entry which is preliminary data.</text>
</comment>
<dbReference type="InterPro" id="IPR002346">
    <property type="entry name" value="Mopterin_DH_FAD-bd"/>
</dbReference>
<name>A0ABY1NYH0_9FLAO</name>
<dbReference type="SUPFAM" id="SSF56176">
    <property type="entry name" value="FAD-binding/transporter-associated domain-like"/>
    <property type="match status" value="1"/>
</dbReference>
<dbReference type="Gene3D" id="3.30.465.10">
    <property type="match status" value="2"/>
</dbReference>